<dbReference type="GO" id="GO:0008271">
    <property type="term" value="F:secondary active sulfate transmembrane transporter activity"/>
    <property type="evidence" value="ECO:0007669"/>
    <property type="project" value="InterPro"/>
</dbReference>
<evidence type="ECO:0000256" key="8">
    <source>
        <dbReference type="SAM" id="Phobius"/>
    </source>
</evidence>
<dbReference type="InterPro" id="IPR018045">
    <property type="entry name" value="S04_transporter_CS"/>
</dbReference>
<comment type="subcellular location">
    <subcellularLocation>
        <location evidence="1">Membrane</location>
        <topology evidence="1">Multi-pass membrane protein</topology>
    </subcellularLocation>
</comment>
<feature type="transmembrane region" description="Helical" evidence="8">
    <location>
        <begin position="63"/>
        <end position="81"/>
    </location>
</feature>
<feature type="transmembrane region" description="Helical" evidence="8">
    <location>
        <begin position="392"/>
        <end position="412"/>
    </location>
</feature>
<comment type="similarity">
    <text evidence="2">Belongs to the SLC26A/SulP transporter (TC 2.A.53) family.</text>
</comment>
<evidence type="ECO:0000313" key="10">
    <source>
        <dbReference type="EMBL" id="CDZ97673.1"/>
    </source>
</evidence>
<feature type="transmembrane region" description="Helical" evidence="8">
    <location>
        <begin position="176"/>
        <end position="194"/>
    </location>
</feature>
<keyword evidence="3" id="KW-0813">Transport</keyword>
<sequence length="792" mass="86245">MSGTNDNKVVYYAKRIIGYEEDAPGTASSKDYLGQLGSNPKGKALEYFKSLFPFLQWLPNYNLQWLVGDLIAGITVGLVLVPQSMSYAKLANLSPEYGLYSSFVGVFVYAFFATSKDVSIGPVAVMSLETGRIVAEVLASHPGKWAAEDIATCLAFVCGFIVLGIGLLRLGWIVEFIPVPAVAGFMTGSAINIVSGQVPGLFGISSLFNTKAATYLVIINTFKFLHKATLDAALGVPALVGLYAMKWTCNYAEKRYPRYRRVAFFVSVTRNALIVVIFTITAWQVVKHKHKGAANPVSVLKTVPSGFKHVGAPLISSELISAFAGKLPVATVILLLEHIAISKSFGRINNYKINPNQELIAIGVTNTVGTLFNAYPATGSFSRSALKSKSGVRTPAAGWATGVIVIIALYALTDAFYYIPNAALSAIIIHAVADLVVSPKGAYAFWKVSPFEFFIWLASVLVSVFATIEIGIYTSLASSLVLLLFRIARPGGHFLGRVRVGVDSKSDGGETGSIHREYRDVFVPFSGQKKGVTNPQIKVEQPPPGVVIYRFEESFIYPNASFHNSALVDYIKTHTRRGRSEVAIKLGDRPWNDSGPNRWSKKAKAKAAVSIEDDERDGKYLIRAIVLDFQAVANLDTTGVQNLVDTKKEIERYANAPVSFHFSGIVSPWVQRALVAGGFGIGTQTGPAPAHVATVVPQFSDNLRSVQDDPEGQITLARNTTVTGHQRRREEYAEEKLKAESLDGQSEVFEPLISSKTPYFHFDLEEAVRAATADARRERPVSEDFDVSFSAH</sequence>
<feature type="transmembrane region" description="Helical" evidence="8">
    <location>
        <begin position="319"/>
        <end position="341"/>
    </location>
</feature>
<keyword evidence="5 8" id="KW-1133">Transmembrane helix</keyword>
<dbReference type="PANTHER" id="PTHR11814">
    <property type="entry name" value="SULFATE TRANSPORTER"/>
    <property type="match status" value="1"/>
</dbReference>
<feature type="transmembrane region" description="Helical" evidence="8">
    <location>
        <begin position="444"/>
        <end position="464"/>
    </location>
</feature>
<protein>
    <submittedName>
        <fullName evidence="10">Sulfate/bicarbonate/oxalate exchanger SAT-1 and related transporters (SLC26 family)</fullName>
    </submittedName>
</protein>
<dbReference type="Gene3D" id="3.30.750.24">
    <property type="entry name" value="STAS domain"/>
    <property type="match status" value="1"/>
</dbReference>
<keyword evidence="6 8" id="KW-0472">Membrane</keyword>
<dbReference type="Pfam" id="PF01740">
    <property type="entry name" value="STAS"/>
    <property type="match status" value="1"/>
</dbReference>
<evidence type="ECO:0000259" key="9">
    <source>
        <dbReference type="PROSITE" id="PS50801"/>
    </source>
</evidence>
<evidence type="ECO:0000256" key="7">
    <source>
        <dbReference type="ARBA" id="ARBA00054315"/>
    </source>
</evidence>
<dbReference type="CDD" id="cd07042">
    <property type="entry name" value="STAS_SulP_like_sulfate_transporter"/>
    <property type="match status" value="1"/>
</dbReference>
<dbReference type="NCBIfam" id="TIGR00815">
    <property type="entry name" value="sulP"/>
    <property type="match status" value="1"/>
</dbReference>
<evidence type="ECO:0000256" key="5">
    <source>
        <dbReference type="ARBA" id="ARBA00022989"/>
    </source>
</evidence>
<evidence type="ECO:0000256" key="6">
    <source>
        <dbReference type="ARBA" id="ARBA00023136"/>
    </source>
</evidence>
<feature type="transmembrane region" description="Helical" evidence="8">
    <location>
        <begin position="93"/>
        <end position="112"/>
    </location>
</feature>
<dbReference type="FunFam" id="3.30.750.24:FF:000046">
    <property type="entry name" value="Solute carrier family 26 (Sodium-independent sulfate anion transporter), member 11"/>
    <property type="match status" value="1"/>
</dbReference>
<feature type="domain" description="STAS" evidence="9">
    <location>
        <begin position="544"/>
        <end position="679"/>
    </location>
</feature>
<reference evidence="10" key="1">
    <citation type="submission" date="2014-08" db="EMBL/GenBank/DDBJ databases">
        <authorList>
            <person name="Sharma Rahul"/>
            <person name="Thines Marco"/>
        </authorList>
    </citation>
    <scope>NUCLEOTIDE SEQUENCE</scope>
</reference>
<dbReference type="Pfam" id="PF00916">
    <property type="entry name" value="Sulfate_transp"/>
    <property type="match status" value="1"/>
</dbReference>
<dbReference type="EMBL" id="LN483249">
    <property type="protein sequence ID" value="CDZ97673.1"/>
    <property type="molecule type" value="Genomic_DNA"/>
</dbReference>
<feature type="transmembrane region" description="Helical" evidence="8">
    <location>
        <begin position="224"/>
        <end position="244"/>
    </location>
</feature>
<evidence type="ECO:0000256" key="2">
    <source>
        <dbReference type="ARBA" id="ARBA00008692"/>
    </source>
</evidence>
<dbReference type="InterPro" id="IPR036513">
    <property type="entry name" value="STAS_dom_sf"/>
</dbReference>
<feature type="transmembrane region" description="Helical" evidence="8">
    <location>
        <begin position="150"/>
        <end position="170"/>
    </location>
</feature>
<dbReference type="AlphaFoldDB" id="A0A0F7SIX1"/>
<proteinExistence type="inferred from homology"/>
<dbReference type="InterPro" id="IPR002645">
    <property type="entry name" value="STAS_dom"/>
</dbReference>
<accession>A0A0F7SIX1</accession>
<dbReference type="GO" id="GO:0016020">
    <property type="term" value="C:membrane"/>
    <property type="evidence" value="ECO:0007669"/>
    <property type="project" value="UniProtKB-SubCell"/>
</dbReference>
<evidence type="ECO:0000256" key="4">
    <source>
        <dbReference type="ARBA" id="ARBA00022692"/>
    </source>
</evidence>
<feature type="transmembrane region" description="Helical" evidence="8">
    <location>
        <begin position="264"/>
        <end position="286"/>
    </location>
</feature>
<name>A0A0F7SIX1_PHARH</name>
<dbReference type="PROSITE" id="PS01130">
    <property type="entry name" value="SLC26A"/>
    <property type="match status" value="1"/>
</dbReference>
<evidence type="ECO:0000256" key="3">
    <source>
        <dbReference type="ARBA" id="ARBA00022448"/>
    </source>
</evidence>
<dbReference type="GO" id="GO:1902434">
    <property type="term" value="P:sulfate import across plasma membrane"/>
    <property type="evidence" value="ECO:0007669"/>
    <property type="project" value="UniProtKB-ARBA"/>
</dbReference>
<comment type="function">
    <text evidence="7">High affinity uptake of sulfate into the cell.</text>
</comment>
<feature type="transmembrane region" description="Helical" evidence="8">
    <location>
        <begin position="418"/>
        <end position="437"/>
    </location>
</feature>
<evidence type="ECO:0000256" key="1">
    <source>
        <dbReference type="ARBA" id="ARBA00004141"/>
    </source>
</evidence>
<dbReference type="InterPro" id="IPR011547">
    <property type="entry name" value="SLC26A/SulP_dom"/>
</dbReference>
<dbReference type="PROSITE" id="PS50801">
    <property type="entry name" value="STAS"/>
    <property type="match status" value="1"/>
</dbReference>
<dbReference type="InterPro" id="IPR001902">
    <property type="entry name" value="SLC26A/SulP_fam"/>
</dbReference>
<keyword evidence="4 8" id="KW-0812">Transmembrane</keyword>
<organism evidence="10">
    <name type="scientific">Phaffia rhodozyma</name>
    <name type="common">Yeast</name>
    <name type="synonym">Xanthophyllomyces dendrorhous</name>
    <dbReference type="NCBI Taxonomy" id="264483"/>
    <lineage>
        <taxon>Eukaryota</taxon>
        <taxon>Fungi</taxon>
        <taxon>Dikarya</taxon>
        <taxon>Basidiomycota</taxon>
        <taxon>Agaricomycotina</taxon>
        <taxon>Tremellomycetes</taxon>
        <taxon>Cystofilobasidiales</taxon>
        <taxon>Mrakiaceae</taxon>
        <taxon>Phaffia</taxon>
    </lineage>
</organism>